<evidence type="ECO:0000259" key="8">
    <source>
        <dbReference type="Pfam" id="PF03016"/>
    </source>
</evidence>
<dbReference type="InterPro" id="IPR051292">
    <property type="entry name" value="Xyl/GlcA_transferase"/>
</dbReference>
<comment type="subcellular location">
    <subcellularLocation>
        <location evidence="1">Membrane</location>
        <topology evidence="1">Single-pass type II membrane protein</topology>
    </subcellularLocation>
</comment>
<reference evidence="9" key="2">
    <citation type="submission" date="2024-10" db="UniProtKB">
        <authorList>
            <consortium name="EnsemblProtists"/>
        </authorList>
    </citation>
    <scope>IDENTIFICATION</scope>
</reference>
<feature type="region of interest" description="Disordered" evidence="7">
    <location>
        <begin position="451"/>
        <end position="488"/>
    </location>
</feature>
<evidence type="ECO:0000313" key="10">
    <source>
        <dbReference type="Proteomes" id="UP000013827"/>
    </source>
</evidence>
<feature type="domain" description="Exostosin GT47" evidence="8">
    <location>
        <begin position="60"/>
        <end position="121"/>
    </location>
</feature>
<keyword evidence="2" id="KW-0812">Transmembrane</keyword>
<dbReference type="GO" id="GO:0042285">
    <property type="term" value="F:xylosyltransferase activity"/>
    <property type="evidence" value="ECO:0007669"/>
    <property type="project" value="TreeGrafter"/>
</dbReference>
<evidence type="ECO:0000256" key="3">
    <source>
        <dbReference type="ARBA" id="ARBA00022968"/>
    </source>
</evidence>
<dbReference type="GeneID" id="17268533"/>
<evidence type="ECO:0000256" key="2">
    <source>
        <dbReference type="ARBA" id="ARBA00022692"/>
    </source>
</evidence>
<organism evidence="9 10">
    <name type="scientific">Emiliania huxleyi (strain CCMP1516)</name>
    <dbReference type="NCBI Taxonomy" id="280463"/>
    <lineage>
        <taxon>Eukaryota</taxon>
        <taxon>Haptista</taxon>
        <taxon>Haptophyta</taxon>
        <taxon>Prymnesiophyceae</taxon>
        <taxon>Isochrysidales</taxon>
        <taxon>Noelaerhabdaceae</taxon>
        <taxon>Emiliania</taxon>
    </lineage>
</organism>
<dbReference type="GO" id="GO:0035269">
    <property type="term" value="P:protein O-linked glycosylation via mannose"/>
    <property type="evidence" value="ECO:0007669"/>
    <property type="project" value="TreeGrafter"/>
</dbReference>
<dbReference type="Proteomes" id="UP000013827">
    <property type="component" value="Unassembled WGS sequence"/>
</dbReference>
<dbReference type="RefSeq" id="XP_005775415.1">
    <property type="nucleotide sequence ID" value="XM_005775358.1"/>
</dbReference>
<dbReference type="AlphaFoldDB" id="A0A0D3JHK1"/>
<keyword evidence="4" id="KW-1133">Transmembrane helix</keyword>
<sequence length="488" mass="52742">MGKCAPPAASWARQHGCRSLVRPRLNASLHGQRGNDSFRVSFVCSDELGTPDSAHGGRIKYSASVRERYRRSMNSTFVLVPRGDNRWNYRFSEAVGACAIPVVLADGLSLPLEPLVDWSGAAGGGICVAVAATADRVGALHRLATSWPGLLSVAFLSHNFTRDAALGLRALAAPGGSLPASPGRIALSLVPNRPSGARPYVRRGRGGLFGDLFPPPTCCGISGDLFPTNLLRNVALDACGAADVALVLDVDFSFCCGDVARTLDRYARAVRADTGLSYVLPAFEAAEGEVIRSKGELLDRLDRSGAGWRGATEPFASPYTYMCEPYLLVHRSVLPPYDESFVGYGKNRLSLHYELAARRVRMEVAPDAFVLHERGSHASRSKAWWAGETCWPAFRKRVWEAHGFWRSSRRQRQLDANPRALNRTCGACVARSARLCVGSCRPELARWLPGSRKPTLLPPSGAPFEAPECPGGTAIASSSEPARLRKES</sequence>
<keyword evidence="3" id="KW-0735">Signal-anchor</keyword>
<evidence type="ECO:0000313" key="9">
    <source>
        <dbReference type="EnsemblProtists" id="EOD22986"/>
    </source>
</evidence>
<dbReference type="KEGG" id="ehx:EMIHUDRAFT_95586"/>
<name>A0A0D3JHK1_EMIH1</name>
<keyword evidence="6" id="KW-0325">Glycoprotein</keyword>
<evidence type="ECO:0000256" key="4">
    <source>
        <dbReference type="ARBA" id="ARBA00022989"/>
    </source>
</evidence>
<protein>
    <recommendedName>
        <fullName evidence="8">Exostosin GT47 domain-containing protein</fullName>
    </recommendedName>
</protein>
<dbReference type="EnsemblProtists" id="EOD22986">
    <property type="protein sequence ID" value="EOD22986"/>
    <property type="gene ID" value="EMIHUDRAFT_95586"/>
</dbReference>
<reference evidence="10" key="1">
    <citation type="journal article" date="2013" name="Nature">
        <title>Pan genome of the phytoplankton Emiliania underpins its global distribution.</title>
        <authorList>
            <person name="Read B.A."/>
            <person name="Kegel J."/>
            <person name="Klute M.J."/>
            <person name="Kuo A."/>
            <person name="Lefebvre S.C."/>
            <person name="Maumus F."/>
            <person name="Mayer C."/>
            <person name="Miller J."/>
            <person name="Monier A."/>
            <person name="Salamov A."/>
            <person name="Young J."/>
            <person name="Aguilar M."/>
            <person name="Claverie J.M."/>
            <person name="Frickenhaus S."/>
            <person name="Gonzalez K."/>
            <person name="Herman E.K."/>
            <person name="Lin Y.C."/>
            <person name="Napier J."/>
            <person name="Ogata H."/>
            <person name="Sarno A.F."/>
            <person name="Shmutz J."/>
            <person name="Schroeder D."/>
            <person name="de Vargas C."/>
            <person name="Verret F."/>
            <person name="von Dassow P."/>
            <person name="Valentin K."/>
            <person name="Van de Peer Y."/>
            <person name="Wheeler G."/>
            <person name="Dacks J.B."/>
            <person name="Delwiche C.F."/>
            <person name="Dyhrman S.T."/>
            <person name="Glockner G."/>
            <person name="John U."/>
            <person name="Richards T."/>
            <person name="Worden A.Z."/>
            <person name="Zhang X."/>
            <person name="Grigoriev I.V."/>
            <person name="Allen A.E."/>
            <person name="Bidle K."/>
            <person name="Borodovsky M."/>
            <person name="Bowler C."/>
            <person name="Brownlee C."/>
            <person name="Cock J.M."/>
            <person name="Elias M."/>
            <person name="Gladyshev V.N."/>
            <person name="Groth M."/>
            <person name="Guda C."/>
            <person name="Hadaegh A."/>
            <person name="Iglesias-Rodriguez M.D."/>
            <person name="Jenkins J."/>
            <person name="Jones B.M."/>
            <person name="Lawson T."/>
            <person name="Leese F."/>
            <person name="Lindquist E."/>
            <person name="Lobanov A."/>
            <person name="Lomsadze A."/>
            <person name="Malik S.B."/>
            <person name="Marsh M.E."/>
            <person name="Mackinder L."/>
            <person name="Mock T."/>
            <person name="Mueller-Roeber B."/>
            <person name="Pagarete A."/>
            <person name="Parker M."/>
            <person name="Probert I."/>
            <person name="Quesneville H."/>
            <person name="Raines C."/>
            <person name="Rensing S.A."/>
            <person name="Riano-Pachon D.M."/>
            <person name="Richier S."/>
            <person name="Rokitta S."/>
            <person name="Shiraiwa Y."/>
            <person name="Soanes D.M."/>
            <person name="van der Giezen M."/>
            <person name="Wahlund T.M."/>
            <person name="Williams B."/>
            <person name="Wilson W."/>
            <person name="Wolfe G."/>
            <person name="Wurch L.L."/>
        </authorList>
    </citation>
    <scope>NUCLEOTIDE SEQUENCE</scope>
</reference>
<evidence type="ECO:0000256" key="5">
    <source>
        <dbReference type="ARBA" id="ARBA00023136"/>
    </source>
</evidence>
<keyword evidence="10" id="KW-1185">Reference proteome</keyword>
<accession>A0A0D3JHK1</accession>
<keyword evidence="5" id="KW-0472">Membrane</keyword>
<dbReference type="PaxDb" id="2903-EOD22986"/>
<dbReference type="PANTHER" id="PTHR12270">
    <property type="entry name" value="GLYCOSYLTRANSFERASE-RELATED"/>
    <property type="match status" value="1"/>
</dbReference>
<dbReference type="eggNOG" id="KOG3765">
    <property type="taxonomic scope" value="Eukaryota"/>
</dbReference>
<dbReference type="GO" id="GO:0015020">
    <property type="term" value="F:glucuronosyltransferase activity"/>
    <property type="evidence" value="ECO:0007669"/>
    <property type="project" value="TreeGrafter"/>
</dbReference>
<evidence type="ECO:0000256" key="7">
    <source>
        <dbReference type="SAM" id="MobiDB-lite"/>
    </source>
</evidence>
<dbReference type="HOGENOM" id="CLU_559516_0_0_1"/>
<dbReference type="InterPro" id="IPR040911">
    <property type="entry name" value="Exostosin_GT47"/>
</dbReference>
<dbReference type="PANTHER" id="PTHR12270:SF52">
    <property type="entry name" value="GLYCOSYLTRANSFERASE-LIKE PROTEIN GNT13-RELATED"/>
    <property type="match status" value="1"/>
</dbReference>
<dbReference type="Pfam" id="PF13896">
    <property type="entry name" value="Glyco_transf_49"/>
    <property type="match status" value="2"/>
</dbReference>
<evidence type="ECO:0000256" key="6">
    <source>
        <dbReference type="ARBA" id="ARBA00023180"/>
    </source>
</evidence>
<dbReference type="GO" id="GO:0016020">
    <property type="term" value="C:membrane"/>
    <property type="evidence" value="ECO:0007669"/>
    <property type="project" value="UniProtKB-SubCell"/>
</dbReference>
<proteinExistence type="predicted"/>
<evidence type="ECO:0000256" key="1">
    <source>
        <dbReference type="ARBA" id="ARBA00004606"/>
    </source>
</evidence>
<dbReference type="Pfam" id="PF03016">
    <property type="entry name" value="Exostosin_GT47"/>
    <property type="match status" value="1"/>
</dbReference>